<dbReference type="AlphaFoldDB" id="A0A813FUK4"/>
<gene>
    <name evidence="2" type="ORF">PGLA1383_LOCUS32078</name>
</gene>
<evidence type="ECO:0000313" key="3">
    <source>
        <dbReference type="Proteomes" id="UP000654075"/>
    </source>
</evidence>
<sequence length="140" mass="15072">MGCGGSASAYKKGPRDAKDEVSIRLAPHAKLVESAVRPEQLPPPVAPAGLQSDRSDCDCPQGSMESSDSCGPAINNLKQESERGDNVSQPRARPAMKKSMSFAVPADAHIRDALCESLRLRKKYKFPTDVQFLSELLGFA</sequence>
<keyword evidence="3" id="KW-1185">Reference proteome</keyword>
<organism evidence="2 3">
    <name type="scientific">Polarella glacialis</name>
    <name type="common">Dinoflagellate</name>
    <dbReference type="NCBI Taxonomy" id="89957"/>
    <lineage>
        <taxon>Eukaryota</taxon>
        <taxon>Sar</taxon>
        <taxon>Alveolata</taxon>
        <taxon>Dinophyceae</taxon>
        <taxon>Suessiales</taxon>
        <taxon>Suessiaceae</taxon>
        <taxon>Polarella</taxon>
    </lineage>
</organism>
<evidence type="ECO:0000313" key="2">
    <source>
        <dbReference type="EMBL" id="CAE8614354.1"/>
    </source>
</evidence>
<dbReference type="Proteomes" id="UP000654075">
    <property type="component" value="Unassembled WGS sequence"/>
</dbReference>
<feature type="region of interest" description="Disordered" evidence="1">
    <location>
        <begin position="34"/>
        <end position="100"/>
    </location>
</feature>
<dbReference type="EMBL" id="CAJNNV010025412">
    <property type="protein sequence ID" value="CAE8614354.1"/>
    <property type="molecule type" value="Genomic_DNA"/>
</dbReference>
<proteinExistence type="predicted"/>
<name>A0A813FUK4_POLGL</name>
<feature type="region of interest" description="Disordered" evidence="1">
    <location>
        <begin position="1"/>
        <end position="22"/>
    </location>
</feature>
<accession>A0A813FUK4</accession>
<feature type="compositionally biased region" description="Basic and acidic residues" evidence="1">
    <location>
        <begin position="13"/>
        <end position="22"/>
    </location>
</feature>
<evidence type="ECO:0000256" key="1">
    <source>
        <dbReference type="SAM" id="MobiDB-lite"/>
    </source>
</evidence>
<reference evidence="2" key="1">
    <citation type="submission" date="2021-02" db="EMBL/GenBank/DDBJ databases">
        <authorList>
            <person name="Dougan E. K."/>
            <person name="Rhodes N."/>
            <person name="Thang M."/>
            <person name="Chan C."/>
        </authorList>
    </citation>
    <scope>NUCLEOTIDE SEQUENCE</scope>
</reference>
<protein>
    <submittedName>
        <fullName evidence="2">Uncharacterized protein</fullName>
    </submittedName>
</protein>
<comment type="caution">
    <text evidence="2">The sequence shown here is derived from an EMBL/GenBank/DDBJ whole genome shotgun (WGS) entry which is preliminary data.</text>
</comment>